<evidence type="ECO:0000313" key="10">
    <source>
        <dbReference type="Proteomes" id="UP000307808"/>
    </source>
</evidence>
<proteinExistence type="inferred from homology"/>
<evidence type="ECO:0000256" key="2">
    <source>
        <dbReference type="ARBA" id="ARBA00007362"/>
    </source>
</evidence>
<feature type="compositionally biased region" description="Basic and acidic residues" evidence="6">
    <location>
        <begin position="70"/>
        <end position="82"/>
    </location>
</feature>
<comment type="similarity">
    <text evidence="2">Belongs to the EamA transporter family.</text>
</comment>
<organism evidence="9 10">
    <name type="scientific">Nocardioides jishulii</name>
    <dbReference type="NCBI Taxonomy" id="2575440"/>
    <lineage>
        <taxon>Bacteria</taxon>
        <taxon>Bacillati</taxon>
        <taxon>Actinomycetota</taxon>
        <taxon>Actinomycetes</taxon>
        <taxon>Propionibacteriales</taxon>
        <taxon>Nocardioidaceae</taxon>
        <taxon>Nocardioides</taxon>
    </lineage>
</organism>
<comment type="subcellular location">
    <subcellularLocation>
        <location evidence="1">Membrane</location>
        <topology evidence="1">Multi-pass membrane protein</topology>
    </subcellularLocation>
</comment>
<accession>A0A4U2YTG0</accession>
<feature type="domain" description="EamA" evidence="8">
    <location>
        <begin position="360"/>
        <end position="504"/>
    </location>
</feature>
<comment type="caution">
    <text evidence="9">The sequence shown here is derived from an EMBL/GenBank/DDBJ whole genome shotgun (WGS) entry which is preliminary data.</text>
</comment>
<dbReference type="InterPro" id="IPR037185">
    <property type="entry name" value="EmrE-like"/>
</dbReference>
<evidence type="ECO:0000256" key="3">
    <source>
        <dbReference type="ARBA" id="ARBA00022692"/>
    </source>
</evidence>
<evidence type="ECO:0000256" key="4">
    <source>
        <dbReference type="ARBA" id="ARBA00022989"/>
    </source>
</evidence>
<dbReference type="InterPro" id="IPR000620">
    <property type="entry name" value="EamA_dom"/>
</dbReference>
<dbReference type="Proteomes" id="UP000307808">
    <property type="component" value="Unassembled WGS sequence"/>
</dbReference>
<feature type="transmembrane region" description="Helical" evidence="7">
    <location>
        <begin position="458"/>
        <end position="480"/>
    </location>
</feature>
<feature type="region of interest" description="Disordered" evidence="6">
    <location>
        <begin position="1"/>
        <end position="205"/>
    </location>
</feature>
<feature type="compositionally biased region" description="Basic and acidic residues" evidence="6">
    <location>
        <begin position="20"/>
        <end position="29"/>
    </location>
</feature>
<name>A0A4U2YTG0_9ACTN</name>
<feature type="compositionally biased region" description="Low complexity" evidence="6">
    <location>
        <begin position="30"/>
        <end position="39"/>
    </location>
</feature>
<feature type="compositionally biased region" description="Basic and acidic residues" evidence="6">
    <location>
        <begin position="1"/>
        <end position="10"/>
    </location>
</feature>
<feature type="transmembrane region" description="Helical" evidence="7">
    <location>
        <begin position="390"/>
        <end position="411"/>
    </location>
</feature>
<keyword evidence="3 7" id="KW-0812">Transmembrane</keyword>
<feature type="domain" description="EamA" evidence="8">
    <location>
        <begin position="214"/>
        <end position="346"/>
    </location>
</feature>
<evidence type="ECO:0000259" key="8">
    <source>
        <dbReference type="Pfam" id="PF00892"/>
    </source>
</evidence>
<evidence type="ECO:0000256" key="5">
    <source>
        <dbReference type="ARBA" id="ARBA00023136"/>
    </source>
</evidence>
<dbReference type="OrthoDB" id="154915at2"/>
<evidence type="ECO:0000313" key="9">
    <source>
        <dbReference type="EMBL" id="TKI63932.1"/>
    </source>
</evidence>
<gene>
    <name evidence="9" type="ORF">FC770_01765</name>
</gene>
<evidence type="ECO:0000256" key="1">
    <source>
        <dbReference type="ARBA" id="ARBA00004141"/>
    </source>
</evidence>
<feature type="transmembrane region" description="Helical" evidence="7">
    <location>
        <begin position="277"/>
        <end position="298"/>
    </location>
</feature>
<evidence type="ECO:0000256" key="6">
    <source>
        <dbReference type="SAM" id="MobiDB-lite"/>
    </source>
</evidence>
<dbReference type="PANTHER" id="PTHR32322">
    <property type="entry name" value="INNER MEMBRANE TRANSPORTER"/>
    <property type="match status" value="1"/>
</dbReference>
<feature type="transmembrane region" description="Helical" evidence="7">
    <location>
        <begin position="334"/>
        <end position="353"/>
    </location>
</feature>
<reference evidence="9 10" key="1">
    <citation type="submission" date="2019-04" db="EMBL/GenBank/DDBJ databases">
        <authorList>
            <person name="Dong K."/>
        </authorList>
    </citation>
    <scope>NUCLEOTIDE SEQUENCE [LARGE SCALE GENOMIC DNA]</scope>
    <source>
        <strain evidence="10">dk3543</strain>
    </source>
</reference>
<sequence length="520" mass="55239">MSPGPDHADRQQPQPDADEGSERVVDHVGDVAGAVDAGDLQLEPLDRDGVGDQAQQPQRDEHPGGPPPGEAHHQQRPGRHEDDQVEQALVTANDPEPLGRGSGVVERAARRTVLRSDHRRDLVRRGQRQHADAGHGRHEGSQRPGREGREEAPQDQGEQEARHCDPPDLDEHRGDAAGPQSVHGGKPTRLAPPQPGSDRGVGHNAAVSTHRGVGVGLVVTGALLFILNSGVSRVALRSGISSLELTSLRITGSCAVLLVVALLFRRSDLRLPRGREIALVVALGLFGVAALQFLYFVAIDRLTIGLALLLEFQAPFLVALWAKFVQRNLVTARLWWGLGMAIIGLAAATEVWKGADFDTIGILAALLAAAAFAAYFLLGEAAQQTMSSVGTMFWSFLVAAVAVNVAQPFWLVDAPFTERVSLLGNLSHLHVPLWCVVASVIVLGTLLPFGLELAALRYIPPTTVTAIAMLEPVGAAALGWAWHQEALGVVAIIGCVTVVAGILLAESSRAEHPADPVALT</sequence>
<dbReference type="InterPro" id="IPR050638">
    <property type="entry name" value="AA-Vitamin_Transporters"/>
</dbReference>
<dbReference type="PANTHER" id="PTHR32322:SF2">
    <property type="entry name" value="EAMA DOMAIN-CONTAINING PROTEIN"/>
    <property type="match status" value="1"/>
</dbReference>
<keyword evidence="4 7" id="KW-1133">Transmembrane helix</keyword>
<feature type="compositionally biased region" description="Basic and acidic residues" evidence="6">
    <location>
        <begin position="114"/>
        <end position="152"/>
    </location>
</feature>
<feature type="transmembrane region" description="Helical" evidence="7">
    <location>
        <begin position="248"/>
        <end position="265"/>
    </location>
</feature>
<evidence type="ECO:0000256" key="7">
    <source>
        <dbReference type="SAM" id="Phobius"/>
    </source>
</evidence>
<feature type="transmembrane region" description="Helical" evidence="7">
    <location>
        <begin position="486"/>
        <end position="505"/>
    </location>
</feature>
<dbReference type="AlphaFoldDB" id="A0A4U2YTG0"/>
<feature type="transmembrane region" description="Helical" evidence="7">
    <location>
        <begin position="304"/>
        <end position="322"/>
    </location>
</feature>
<protein>
    <recommendedName>
        <fullName evidence="8">EamA domain-containing protein</fullName>
    </recommendedName>
</protein>
<dbReference type="SUPFAM" id="SSF103481">
    <property type="entry name" value="Multidrug resistance efflux transporter EmrE"/>
    <property type="match status" value="2"/>
</dbReference>
<dbReference type="Pfam" id="PF00892">
    <property type="entry name" value="EamA"/>
    <property type="match status" value="2"/>
</dbReference>
<feature type="transmembrane region" description="Helical" evidence="7">
    <location>
        <begin position="213"/>
        <end position="236"/>
    </location>
</feature>
<dbReference type="EMBL" id="SZPY01000001">
    <property type="protein sequence ID" value="TKI63932.1"/>
    <property type="molecule type" value="Genomic_DNA"/>
</dbReference>
<dbReference type="Gene3D" id="1.10.3730.20">
    <property type="match status" value="1"/>
</dbReference>
<keyword evidence="5 7" id="KW-0472">Membrane</keyword>
<feature type="transmembrane region" description="Helical" evidence="7">
    <location>
        <begin position="431"/>
        <end position="451"/>
    </location>
</feature>
<keyword evidence="10" id="KW-1185">Reference proteome</keyword>
<feature type="compositionally biased region" description="Basic and acidic residues" evidence="6">
    <location>
        <begin position="159"/>
        <end position="175"/>
    </location>
</feature>
<dbReference type="GO" id="GO:0016020">
    <property type="term" value="C:membrane"/>
    <property type="evidence" value="ECO:0007669"/>
    <property type="project" value="UniProtKB-SubCell"/>
</dbReference>
<feature type="transmembrane region" description="Helical" evidence="7">
    <location>
        <begin position="359"/>
        <end position="378"/>
    </location>
</feature>